<dbReference type="InterPro" id="IPR013087">
    <property type="entry name" value="Znf_C2H2_type"/>
</dbReference>
<dbReference type="FunFam" id="3.30.160.60:FF:003172">
    <property type="match status" value="1"/>
</dbReference>
<dbReference type="PANTHER" id="PTHR10032:SF272">
    <property type="entry name" value="OVO-LIKE ZINC FINGER 1A-RELATED"/>
    <property type="match status" value="1"/>
</dbReference>
<dbReference type="SMART" id="SM00355">
    <property type="entry name" value="ZnF_C2H2"/>
    <property type="match status" value="3"/>
</dbReference>
<dbReference type="InterPro" id="IPR036236">
    <property type="entry name" value="Znf_C2H2_sf"/>
</dbReference>
<evidence type="ECO:0000256" key="6">
    <source>
        <dbReference type="ARBA" id="ARBA00022833"/>
    </source>
</evidence>
<keyword evidence="7" id="KW-0805">Transcription regulation</keyword>
<evidence type="ECO:0000256" key="4">
    <source>
        <dbReference type="ARBA" id="ARBA00022737"/>
    </source>
</evidence>
<organism evidence="13 14">
    <name type="scientific">Culter alburnus</name>
    <name type="common">Topmouth culter</name>
    <dbReference type="NCBI Taxonomy" id="194366"/>
    <lineage>
        <taxon>Eukaryota</taxon>
        <taxon>Metazoa</taxon>
        <taxon>Chordata</taxon>
        <taxon>Craniata</taxon>
        <taxon>Vertebrata</taxon>
        <taxon>Euteleostomi</taxon>
        <taxon>Actinopterygii</taxon>
        <taxon>Neopterygii</taxon>
        <taxon>Teleostei</taxon>
        <taxon>Ostariophysi</taxon>
        <taxon>Cypriniformes</taxon>
        <taxon>Xenocyprididae</taxon>
        <taxon>Xenocypridinae</taxon>
        <taxon>Culter</taxon>
    </lineage>
</organism>
<comment type="caution">
    <text evidence="13">The sequence shown here is derived from an EMBL/GenBank/DDBJ whole genome shotgun (WGS) entry which is preliminary data.</text>
</comment>
<evidence type="ECO:0000259" key="12">
    <source>
        <dbReference type="PROSITE" id="PS50157"/>
    </source>
</evidence>
<evidence type="ECO:0000256" key="11">
    <source>
        <dbReference type="PROSITE-ProRule" id="PRU00042"/>
    </source>
</evidence>
<gene>
    <name evidence="13" type="ORF">ABG768_018698</name>
</gene>
<accession>A0AAW2ATZ5</accession>
<dbReference type="Gene3D" id="3.30.160.60">
    <property type="entry name" value="Classic Zinc Finger"/>
    <property type="match status" value="3"/>
</dbReference>
<dbReference type="SUPFAM" id="SSF57667">
    <property type="entry name" value="beta-beta-alpha zinc fingers"/>
    <property type="match status" value="2"/>
</dbReference>
<evidence type="ECO:0000256" key="8">
    <source>
        <dbReference type="ARBA" id="ARBA00023125"/>
    </source>
</evidence>
<evidence type="ECO:0000256" key="2">
    <source>
        <dbReference type="ARBA" id="ARBA00004123"/>
    </source>
</evidence>
<keyword evidence="5 11" id="KW-0863">Zinc-finger</keyword>
<keyword evidence="6" id="KW-0862">Zinc</keyword>
<keyword evidence="14" id="KW-1185">Reference proteome</keyword>
<reference evidence="13 14" key="1">
    <citation type="submission" date="2024-05" db="EMBL/GenBank/DDBJ databases">
        <title>A high-quality chromosomal-level genome assembly of Topmouth culter (Culter alburnus).</title>
        <authorList>
            <person name="Zhao H."/>
        </authorList>
    </citation>
    <scope>NUCLEOTIDE SEQUENCE [LARGE SCALE GENOMIC DNA]</scope>
    <source>
        <strain evidence="13">CATC2023</strain>
        <tissue evidence="13">Muscle</tissue>
    </source>
</reference>
<dbReference type="GO" id="GO:0000978">
    <property type="term" value="F:RNA polymerase II cis-regulatory region sequence-specific DNA binding"/>
    <property type="evidence" value="ECO:0007669"/>
    <property type="project" value="TreeGrafter"/>
</dbReference>
<keyword evidence="10" id="KW-0539">Nucleus</keyword>
<dbReference type="PROSITE" id="PS50157">
    <property type="entry name" value="ZINC_FINGER_C2H2_2"/>
    <property type="match status" value="3"/>
</dbReference>
<dbReference type="PANTHER" id="PTHR10032">
    <property type="entry name" value="ZINC FINGER PROTEIN WITH KRAB AND SCAN DOMAINS"/>
    <property type="match status" value="1"/>
</dbReference>
<dbReference type="Pfam" id="PF13465">
    <property type="entry name" value="zf-H2C2_2"/>
    <property type="match status" value="1"/>
</dbReference>
<dbReference type="Pfam" id="PF00096">
    <property type="entry name" value="zf-C2H2"/>
    <property type="match status" value="1"/>
</dbReference>
<comment type="function">
    <text evidence="1">May be involved in transcriptional regulation.</text>
</comment>
<evidence type="ECO:0000256" key="9">
    <source>
        <dbReference type="ARBA" id="ARBA00023163"/>
    </source>
</evidence>
<dbReference type="EMBL" id="JAWDJR010000003">
    <property type="protein sequence ID" value="KAK9976877.1"/>
    <property type="molecule type" value="Genomic_DNA"/>
</dbReference>
<evidence type="ECO:0000256" key="7">
    <source>
        <dbReference type="ARBA" id="ARBA00023015"/>
    </source>
</evidence>
<evidence type="ECO:0000256" key="10">
    <source>
        <dbReference type="ARBA" id="ARBA00023242"/>
    </source>
</evidence>
<dbReference type="GO" id="GO:0005634">
    <property type="term" value="C:nucleus"/>
    <property type="evidence" value="ECO:0007669"/>
    <property type="project" value="UniProtKB-SubCell"/>
</dbReference>
<evidence type="ECO:0000256" key="1">
    <source>
        <dbReference type="ARBA" id="ARBA00003767"/>
    </source>
</evidence>
<dbReference type="PROSITE" id="PS00028">
    <property type="entry name" value="ZINC_FINGER_C2H2_1"/>
    <property type="match status" value="3"/>
</dbReference>
<proteinExistence type="predicted"/>
<dbReference type="FunFam" id="3.30.160.60:FF:000097">
    <property type="entry name" value="Zinc finger protein"/>
    <property type="match status" value="1"/>
</dbReference>
<dbReference type="GO" id="GO:0009913">
    <property type="term" value="P:epidermal cell differentiation"/>
    <property type="evidence" value="ECO:0007669"/>
    <property type="project" value="TreeGrafter"/>
</dbReference>
<evidence type="ECO:0000256" key="5">
    <source>
        <dbReference type="ARBA" id="ARBA00022771"/>
    </source>
</evidence>
<dbReference type="FunFam" id="3.30.160.60:FF:003008">
    <property type="entry name" value="Zinc finger protein 989"/>
    <property type="match status" value="1"/>
</dbReference>
<keyword evidence="9" id="KW-0804">Transcription</keyword>
<comment type="subcellular location">
    <subcellularLocation>
        <location evidence="2">Nucleus</location>
    </subcellularLocation>
</comment>
<evidence type="ECO:0000313" key="14">
    <source>
        <dbReference type="Proteomes" id="UP001479290"/>
    </source>
</evidence>
<keyword evidence="4" id="KW-0677">Repeat</keyword>
<dbReference type="Proteomes" id="UP001479290">
    <property type="component" value="Unassembled WGS sequence"/>
</dbReference>
<keyword evidence="8" id="KW-0238">DNA-binding</keyword>
<dbReference type="GO" id="GO:0000981">
    <property type="term" value="F:DNA-binding transcription factor activity, RNA polymerase II-specific"/>
    <property type="evidence" value="ECO:0007669"/>
    <property type="project" value="TreeGrafter"/>
</dbReference>
<keyword evidence="3" id="KW-0479">Metal-binding</keyword>
<feature type="domain" description="C2H2-type" evidence="12">
    <location>
        <begin position="155"/>
        <end position="182"/>
    </location>
</feature>
<sequence>MEFKTEEKSEDIKMEFIKDETEDMKMEIKKEEESEDIKMVFIKEEESEDIKIEFIKDETEDMKIDETFRVKHEDTEEQTDLMALREASHGLNEREEEKEHYNLMSEEKSTKFSLQKGAQKTGTKSYFTCQQCGKSFSRKGNLKDHMRIHTGEKPYTCTLCGNGFKREQSLRQHMRIHTGEKPYTCQQCGKSFSQKGNLKDHMTTHTGEKPQVLIHYFLISK</sequence>
<evidence type="ECO:0000256" key="3">
    <source>
        <dbReference type="ARBA" id="ARBA00022723"/>
    </source>
</evidence>
<dbReference type="InterPro" id="IPR027756">
    <property type="entry name" value="Ovo-like"/>
</dbReference>
<protein>
    <recommendedName>
        <fullName evidence="12">C2H2-type domain-containing protein</fullName>
    </recommendedName>
</protein>
<dbReference type="GO" id="GO:0008270">
    <property type="term" value="F:zinc ion binding"/>
    <property type="evidence" value="ECO:0007669"/>
    <property type="project" value="UniProtKB-KW"/>
</dbReference>
<evidence type="ECO:0000313" key="13">
    <source>
        <dbReference type="EMBL" id="KAK9976877.1"/>
    </source>
</evidence>
<feature type="domain" description="C2H2-type" evidence="12">
    <location>
        <begin position="127"/>
        <end position="154"/>
    </location>
</feature>
<name>A0AAW2ATZ5_CULAL</name>
<feature type="domain" description="C2H2-type" evidence="12">
    <location>
        <begin position="183"/>
        <end position="210"/>
    </location>
</feature>
<dbReference type="AlphaFoldDB" id="A0AAW2ATZ5"/>